<dbReference type="OrthoDB" id="10031947at2759"/>
<dbReference type="CDD" id="cd12148">
    <property type="entry name" value="fungal_TF_MHR"/>
    <property type="match status" value="1"/>
</dbReference>
<keyword evidence="5" id="KW-0539">Nucleus</keyword>
<organism evidence="8 9">
    <name type="scientific">Exophiala spinifera</name>
    <dbReference type="NCBI Taxonomy" id="91928"/>
    <lineage>
        <taxon>Eukaryota</taxon>
        <taxon>Fungi</taxon>
        <taxon>Dikarya</taxon>
        <taxon>Ascomycota</taxon>
        <taxon>Pezizomycotina</taxon>
        <taxon>Eurotiomycetes</taxon>
        <taxon>Chaetothyriomycetidae</taxon>
        <taxon>Chaetothyriales</taxon>
        <taxon>Herpotrichiellaceae</taxon>
        <taxon>Exophiala</taxon>
    </lineage>
</organism>
<dbReference type="EMBL" id="KN847495">
    <property type="protein sequence ID" value="KIW16103.1"/>
    <property type="molecule type" value="Genomic_DNA"/>
</dbReference>
<keyword evidence="1" id="KW-0862">Zinc</keyword>
<evidence type="ECO:0000313" key="8">
    <source>
        <dbReference type="EMBL" id="KIW16103.1"/>
    </source>
</evidence>
<dbReference type="HOGENOM" id="CLU_015361_0_0_1"/>
<dbReference type="Proteomes" id="UP000053328">
    <property type="component" value="Unassembled WGS sequence"/>
</dbReference>
<evidence type="ECO:0000256" key="4">
    <source>
        <dbReference type="ARBA" id="ARBA00023163"/>
    </source>
</evidence>
<evidence type="ECO:0000313" key="9">
    <source>
        <dbReference type="Proteomes" id="UP000053328"/>
    </source>
</evidence>
<feature type="region of interest" description="Disordered" evidence="6">
    <location>
        <begin position="581"/>
        <end position="665"/>
    </location>
</feature>
<evidence type="ECO:0000256" key="5">
    <source>
        <dbReference type="ARBA" id="ARBA00023242"/>
    </source>
</evidence>
<dbReference type="InterPro" id="IPR007219">
    <property type="entry name" value="XnlR_reg_dom"/>
</dbReference>
<keyword evidence="2" id="KW-0805">Transcription regulation</keyword>
<evidence type="ECO:0000256" key="1">
    <source>
        <dbReference type="ARBA" id="ARBA00022833"/>
    </source>
</evidence>
<dbReference type="GO" id="GO:0008270">
    <property type="term" value="F:zinc ion binding"/>
    <property type="evidence" value="ECO:0007669"/>
    <property type="project" value="InterPro"/>
</dbReference>
<feature type="compositionally biased region" description="Low complexity" evidence="6">
    <location>
        <begin position="608"/>
        <end position="621"/>
    </location>
</feature>
<sequence length="801" mass="87221">MQVVWEADTAAFASRKRAARACVKCRAAKKRCHHTFQRPPEQKADSDGLDRVLPNLTHKEPIRFVGDLNPESILTDLSSRAKGGTRISRVGTWVEQSRHPHDTFAPEDLGPPVRSCNKTPINVEKYGKFEGGRRVLTGHQRNYLQAVGAFRVLPKATQDALIPTFISCLDGILPILYGPKLLKEWTDGRCSIFLIQAICLVTCKTEEAAPFLRLYDDGPLLDPIPFARSLHTGLDAAMKADLEPDRVTKIQILTLMHLHNDGPGGLEESSLNLSQAIHDAWSIGLHILTPGRTYKDQFSMLWWTIWALDKFNACLGGRPVMIADRDIDISPPPLEATPKSQVITIWLRLGHLLDKVIEFYRPTANPDDTGWETEFPTFASLVSDIDLDAHPLGEQHILEICYLVIAILSCRVGGPTTASYARRISAADRIQQLVSGDGHKQIPPLPLVPYAAGLSLTVVYRCLRDKANIDLERAKADLATRCETLESLSTYWWTADAMARLGRKALKSLQQPGAGRHSIVSLQNDMDAEVGVCRYGPFDNKGRHQHSHHGGPHNAASTTTSTSKPTLSGNALHVLSDVAATRRTPGGPSGPNVNLNAASHSALPPTPTSSSHFVSPSMSHSHNAHHTGPQLSDTMTPRDASPHSSSHRFDTVEEQQQPASGQGQEQISVSPFDQYQYQFNDLDNLFEGFFDLSMPTIFQDPLFDGDAFINADLGLGEFDHVGADASAAAEAAIPNIGVGVDVVGSSTSTYNAAAASAGAAEMSSSATKRNMTNTISNSNSTVRNHGNGSGSILYSELKFEK</sequence>
<evidence type="ECO:0000256" key="2">
    <source>
        <dbReference type="ARBA" id="ARBA00023015"/>
    </source>
</evidence>
<dbReference type="PANTHER" id="PTHR47171">
    <property type="entry name" value="FARA-RELATED"/>
    <property type="match status" value="1"/>
</dbReference>
<evidence type="ECO:0000259" key="7">
    <source>
        <dbReference type="SMART" id="SM00906"/>
    </source>
</evidence>
<dbReference type="GO" id="GO:0006351">
    <property type="term" value="P:DNA-templated transcription"/>
    <property type="evidence" value="ECO:0007669"/>
    <property type="project" value="InterPro"/>
</dbReference>
<proteinExistence type="predicted"/>
<evidence type="ECO:0000256" key="6">
    <source>
        <dbReference type="SAM" id="MobiDB-lite"/>
    </source>
</evidence>
<dbReference type="GO" id="GO:0003677">
    <property type="term" value="F:DNA binding"/>
    <property type="evidence" value="ECO:0007669"/>
    <property type="project" value="UniProtKB-KW"/>
</dbReference>
<evidence type="ECO:0000256" key="3">
    <source>
        <dbReference type="ARBA" id="ARBA00023125"/>
    </source>
</evidence>
<dbReference type="PANTHER" id="PTHR47171:SF6">
    <property type="entry name" value="SPECIFIC TRANSCRIPTION FACTOR, PUTATIVE (AFU_ORTHOLOGUE AFUA_2G06130)-RELATED"/>
    <property type="match status" value="1"/>
</dbReference>
<dbReference type="VEuPathDB" id="FungiDB:PV08_06154"/>
<feature type="domain" description="Xylanolytic transcriptional activator regulatory" evidence="7">
    <location>
        <begin position="269"/>
        <end position="338"/>
    </location>
</feature>
<keyword evidence="4" id="KW-0804">Transcription</keyword>
<keyword evidence="9" id="KW-1185">Reference proteome</keyword>
<feature type="compositionally biased region" description="Low complexity" evidence="6">
    <location>
        <begin position="654"/>
        <end position="665"/>
    </location>
</feature>
<gene>
    <name evidence="8" type="ORF">PV08_06154</name>
</gene>
<dbReference type="AlphaFoldDB" id="A0A0D2BAV6"/>
<dbReference type="STRING" id="91928.A0A0D2BAV6"/>
<dbReference type="GeneID" id="27333237"/>
<keyword evidence="3" id="KW-0238">DNA-binding</keyword>
<name>A0A0D2BAV6_9EURO</name>
<reference evidence="8 9" key="1">
    <citation type="submission" date="2015-01" db="EMBL/GenBank/DDBJ databases">
        <title>The Genome Sequence of Exophiala spinifera CBS89968.</title>
        <authorList>
            <consortium name="The Broad Institute Genomics Platform"/>
            <person name="Cuomo C."/>
            <person name="de Hoog S."/>
            <person name="Gorbushina A."/>
            <person name="Stielow B."/>
            <person name="Teixiera M."/>
            <person name="Abouelleil A."/>
            <person name="Chapman S.B."/>
            <person name="Priest M."/>
            <person name="Young S.K."/>
            <person name="Wortman J."/>
            <person name="Nusbaum C."/>
            <person name="Birren B."/>
        </authorList>
    </citation>
    <scope>NUCLEOTIDE SEQUENCE [LARGE SCALE GENOMIC DNA]</scope>
    <source>
        <strain evidence="8 9">CBS 89968</strain>
    </source>
</reference>
<protein>
    <recommendedName>
        <fullName evidence="7">Xylanolytic transcriptional activator regulatory domain-containing protein</fullName>
    </recommendedName>
</protein>
<dbReference type="InterPro" id="IPR052073">
    <property type="entry name" value="Amide_Lactam_Regulators"/>
</dbReference>
<dbReference type="SMART" id="SM00906">
    <property type="entry name" value="Fungal_trans"/>
    <property type="match status" value="1"/>
</dbReference>
<accession>A0A0D2BAV6</accession>
<feature type="region of interest" description="Disordered" evidence="6">
    <location>
        <begin position="539"/>
        <end position="568"/>
    </location>
</feature>
<dbReference type="RefSeq" id="XP_016236319.1">
    <property type="nucleotide sequence ID" value="XM_016380492.1"/>
</dbReference>